<sequence>MIQRVKVNQLSRLYRQFSQGINHLKTADVQESDQHVEDVLGLDKKEQNLKAESKDLPPNIPKRDNAPGPEAAFRHQKIPSHNRQTN</sequence>
<feature type="region of interest" description="Disordered" evidence="1">
    <location>
        <begin position="42"/>
        <end position="86"/>
    </location>
</feature>
<dbReference type="AlphaFoldDB" id="A0AAW2ZIC6"/>
<organism evidence="2 3">
    <name type="scientific">Acrasis kona</name>
    <dbReference type="NCBI Taxonomy" id="1008807"/>
    <lineage>
        <taxon>Eukaryota</taxon>
        <taxon>Discoba</taxon>
        <taxon>Heterolobosea</taxon>
        <taxon>Tetramitia</taxon>
        <taxon>Eutetramitia</taxon>
        <taxon>Acrasidae</taxon>
        <taxon>Acrasis</taxon>
    </lineage>
</organism>
<evidence type="ECO:0000256" key="1">
    <source>
        <dbReference type="SAM" id="MobiDB-lite"/>
    </source>
</evidence>
<protein>
    <submittedName>
        <fullName evidence="2">Phosphatidylethanolamine N-methyltransferase</fullName>
    </submittedName>
</protein>
<gene>
    <name evidence="2" type="ORF">AKO1_015566</name>
</gene>
<dbReference type="Proteomes" id="UP001431209">
    <property type="component" value="Unassembled WGS sequence"/>
</dbReference>
<dbReference type="EMBL" id="JAOPGA020001436">
    <property type="protein sequence ID" value="KAL0488392.1"/>
    <property type="molecule type" value="Genomic_DNA"/>
</dbReference>
<accession>A0AAW2ZIC6</accession>
<reference evidence="2 3" key="1">
    <citation type="submission" date="2024-03" db="EMBL/GenBank/DDBJ databases">
        <title>The Acrasis kona genome and developmental transcriptomes reveal deep origins of eukaryotic multicellular pathways.</title>
        <authorList>
            <person name="Sheikh S."/>
            <person name="Fu C.-J."/>
            <person name="Brown M.W."/>
            <person name="Baldauf S.L."/>
        </authorList>
    </citation>
    <scope>NUCLEOTIDE SEQUENCE [LARGE SCALE GENOMIC DNA]</scope>
    <source>
        <strain evidence="2 3">ATCC MYA-3509</strain>
    </source>
</reference>
<evidence type="ECO:0000313" key="3">
    <source>
        <dbReference type="Proteomes" id="UP001431209"/>
    </source>
</evidence>
<evidence type="ECO:0000313" key="2">
    <source>
        <dbReference type="EMBL" id="KAL0488392.1"/>
    </source>
</evidence>
<keyword evidence="3" id="KW-1185">Reference proteome</keyword>
<comment type="caution">
    <text evidence="2">The sequence shown here is derived from an EMBL/GenBank/DDBJ whole genome shotgun (WGS) entry which is preliminary data.</text>
</comment>
<proteinExistence type="predicted"/>
<name>A0AAW2ZIC6_9EUKA</name>
<feature type="compositionally biased region" description="Basic and acidic residues" evidence="1">
    <location>
        <begin position="42"/>
        <end position="65"/>
    </location>
</feature>